<keyword evidence="19" id="KW-1185">Reference proteome</keyword>
<dbReference type="PANTHER" id="PTHR43785">
    <property type="entry name" value="GAMMA-GLUTAMYLPUTRESCINE SYNTHETASE"/>
    <property type="match status" value="1"/>
</dbReference>
<dbReference type="InterPro" id="IPR014746">
    <property type="entry name" value="Gln_synth/guanido_kin_cat_dom"/>
</dbReference>
<dbReference type="Gene3D" id="3.10.20.70">
    <property type="entry name" value="Glutamine synthetase, N-terminal domain"/>
    <property type="match status" value="1"/>
</dbReference>
<evidence type="ECO:0000256" key="2">
    <source>
        <dbReference type="ARBA" id="ARBA00004496"/>
    </source>
</evidence>
<dbReference type="EC" id="6.3.1.2" evidence="4 15"/>
<dbReference type="InterPro" id="IPR027303">
    <property type="entry name" value="Gln_synth_gly_rich_site"/>
</dbReference>
<keyword evidence="8" id="KW-0479">Metal-binding</keyword>
<dbReference type="Pfam" id="PF03951">
    <property type="entry name" value="Gln-synt_N"/>
    <property type="match status" value="1"/>
</dbReference>
<reference evidence="18 19" key="1">
    <citation type="submission" date="2023-07" db="EMBL/GenBank/DDBJ databases">
        <title>Genomic Encyclopedia of Type Strains, Phase IV (KMG-IV): sequencing the most valuable type-strain genomes for metagenomic binning, comparative biology and taxonomic classification.</title>
        <authorList>
            <person name="Goeker M."/>
        </authorList>
    </citation>
    <scope>NUCLEOTIDE SEQUENCE [LARGE SCALE GENOMIC DNA]</scope>
    <source>
        <strain evidence="18 19">DSM 27594</strain>
    </source>
</reference>
<dbReference type="InterPro" id="IPR004809">
    <property type="entry name" value="Gln_synth_I"/>
</dbReference>
<evidence type="ECO:0000256" key="4">
    <source>
        <dbReference type="ARBA" id="ARBA00012937"/>
    </source>
</evidence>
<name>A0ABT9XWL0_9BACI</name>
<keyword evidence="9 15" id="KW-0547">Nucleotide-binding</keyword>
<evidence type="ECO:0000313" key="18">
    <source>
        <dbReference type="EMBL" id="MDQ0199899.1"/>
    </source>
</evidence>
<dbReference type="InterPro" id="IPR036651">
    <property type="entry name" value="Gln_synt_N_sf"/>
</dbReference>
<dbReference type="NCBIfam" id="TIGR00653">
    <property type="entry name" value="GlnA"/>
    <property type="match status" value="1"/>
</dbReference>
<evidence type="ECO:0000256" key="3">
    <source>
        <dbReference type="ARBA" id="ARBA00009897"/>
    </source>
</evidence>
<evidence type="ECO:0000256" key="6">
    <source>
        <dbReference type="ARBA" id="ARBA00022490"/>
    </source>
</evidence>
<dbReference type="SUPFAM" id="SSF54368">
    <property type="entry name" value="Glutamine synthetase, N-terminal domain"/>
    <property type="match status" value="1"/>
</dbReference>
<evidence type="ECO:0000256" key="12">
    <source>
        <dbReference type="ARBA" id="ARBA00049436"/>
    </source>
</evidence>
<evidence type="ECO:0000256" key="9">
    <source>
        <dbReference type="ARBA" id="ARBA00022741"/>
    </source>
</evidence>
<sequence length="449" mass="50009">MVFVLDTENKLSEIKQIIEEKNVELLHMQFVDLEGTLKNVTITAAQLEDAVEGKIMFDGSSIVGFSPINKSDLYLQPDLNTFAVLPWSVEEGFSEARFLCSVTNPDGTLFEGDTRNVLKKTVEKAADLGYSISVGPELEFFLFKTDEDGRPTVKTHDVGGYFEPSPHDIGERVRLEIYRALKAMGFTIEASHHEVAEGQHEINFKYADALTAADNATTYKWVVKTVAKQFGLHASFMPKPVFGINGSGMHVNMSFFKDGQNVFFDENDDLQLSETAYQFIGGLLENVKNFAAITNPLVNSYKRLVPGYEAPCYIAWSASNRSALIRIPAKRGMATRVELRCPDPSANPYLTFAVIAAAGLDGVNRKLTPVNSVNEDIFHMSGEEREDRGIESLPGSLESAVDALEAGDIGREVLGEHVYNEYVALKRSEWDSYRTAVHTWELQNYQAKF</sequence>
<dbReference type="InterPro" id="IPR027302">
    <property type="entry name" value="Gln_synth_N_conserv_site"/>
</dbReference>
<comment type="cofactor">
    <cofactor evidence="1">
        <name>Mg(2+)</name>
        <dbReference type="ChEBI" id="CHEBI:18420"/>
    </cofactor>
</comment>
<dbReference type="Gene3D" id="3.30.590.10">
    <property type="entry name" value="Glutamine synthetase/guanido kinase, catalytic domain"/>
    <property type="match status" value="1"/>
</dbReference>
<dbReference type="PROSITE" id="PS51986">
    <property type="entry name" value="GS_BETA_GRASP"/>
    <property type="match status" value="1"/>
</dbReference>
<dbReference type="PROSITE" id="PS51987">
    <property type="entry name" value="GS_CATALYTIC"/>
    <property type="match status" value="1"/>
</dbReference>
<dbReference type="PANTHER" id="PTHR43785:SF12">
    <property type="entry name" value="TYPE-1 GLUTAMINE SYNTHETASE 2"/>
    <property type="match status" value="1"/>
</dbReference>
<protein>
    <recommendedName>
        <fullName evidence="5 15">Glutamine synthetase</fullName>
        <ecNumber evidence="4 15">6.3.1.2</ecNumber>
    </recommendedName>
</protein>
<evidence type="ECO:0000256" key="11">
    <source>
        <dbReference type="ARBA" id="ARBA00022842"/>
    </source>
</evidence>
<evidence type="ECO:0000259" key="17">
    <source>
        <dbReference type="PROSITE" id="PS51987"/>
    </source>
</evidence>
<dbReference type="Pfam" id="PF00120">
    <property type="entry name" value="Gln-synt_C"/>
    <property type="match status" value="1"/>
</dbReference>
<keyword evidence="7 15" id="KW-0436">Ligase</keyword>
<gene>
    <name evidence="18" type="ORF">J2S10_003081</name>
</gene>
<evidence type="ECO:0000256" key="10">
    <source>
        <dbReference type="ARBA" id="ARBA00022840"/>
    </source>
</evidence>
<evidence type="ECO:0000256" key="13">
    <source>
        <dbReference type="PROSITE-ProRule" id="PRU01330"/>
    </source>
</evidence>
<organism evidence="18 19">
    <name type="scientific">Neobacillus ginsengisoli</name>
    <dbReference type="NCBI Taxonomy" id="904295"/>
    <lineage>
        <taxon>Bacteria</taxon>
        <taxon>Bacillati</taxon>
        <taxon>Bacillota</taxon>
        <taxon>Bacilli</taxon>
        <taxon>Bacillales</taxon>
        <taxon>Bacillaceae</taxon>
        <taxon>Neobacillus</taxon>
    </lineage>
</organism>
<comment type="caution">
    <text evidence="18">The sequence shown here is derived from an EMBL/GenBank/DDBJ whole genome shotgun (WGS) entry which is preliminary data.</text>
</comment>
<keyword evidence="6" id="KW-0963">Cytoplasm</keyword>
<dbReference type="SUPFAM" id="SSF55931">
    <property type="entry name" value="Glutamine synthetase/guanido kinase"/>
    <property type="match status" value="1"/>
</dbReference>
<dbReference type="Proteomes" id="UP001224122">
    <property type="component" value="Unassembled WGS sequence"/>
</dbReference>
<dbReference type="PROSITE" id="PS00180">
    <property type="entry name" value="GLNA_1"/>
    <property type="match status" value="1"/>
</dbReference>
<evidence type="ECO:0000256" key="1">
    <source>
        <dbReference type="ARBA" id="ARBA00001946"/>
    </source>
</evidence>
<comment type="catalytic activity">
    <reaction evidence="12 15">
        <text>L-glutamate + NH4(+) + ATP = L-glutamine + ADP + phosphate + H(+)</text>
        <dbReference type="Rhea" id="RHEA:16169"/>
        <dbReference type="ChEBI" id="CHEBI:15378"/>
        <dbReference type="ChEBI" id="CHEBI:28938"/>
        <dbReference type="ChEBI" id="CHEBI:29985"/>
        <dbReference type="ChEBI" id="CHEBI:30616"/>
        <dbReference type="ChEBI" id="CHEBI:43474"/>
        <dbReference type="ChEBI" id="CHEBI:58359"/>
        <dbReference type="ChEBI" id="CHEBI:456216"/>
        <dbReference type="EC" id="6.3.1.2"/>
    </reaction>
</comment>
<evidence type="ECO:0000313" key="19">
    <source>
        <dbReference type="Proteomes" id="UP001224122"/>
    </source>
</evidence>
<comment type="subcellular location">
    <subcellularLocation>
        <location evidence="2">Cytoplasm</location>
    </subcellularLocation>
</comment>
<evidence type="ECO:0000256" key="15">
    <source>
        <dbReference type="RuleBase" id="RU004356"/>
    </source>
</evidence>
<dbReference type="GO" id="GO:0004356">
    <property type="term" value="F:glutamine synthetase activity"/>
    <property type="evidence" value="ECO:0007669"/>
    <property type="project" value="UniProtKB-EC"/>
</dbReference>
<dbReference type="EMBL" id="JAUSTW010000004">
    <property type="protein sequence ID" value="MDQ0199899.1"/>
    <property type="molecule type" value="Genomic_DNA"/>
</dbReference>
<evidence type="ECO:0000256" key="7">
    <source>
        <dbReference type="ARBA" id="ARBA00022598"/>
    </source>
</evidence>
<proteinExistence type="inferred from homology"/>
<dbReference type="PROSITE" id="PS00181">
    <property type="entry name" value="GLNA_ATP"/>
    <property type="match status" value="1"/>
</dbReference>
<evidence type="ECO:0000256" key="14">
    <source>
        <dbReference type="RuleBase" id="RU000384"/>
    </source>
</evidence>
<dbReference type="InterPro" id="IPR008146">
    <property type="entry name" value="Gln_synth_cat_dom"/>
</dbReference>
<feature type="domain" description="GS catalytic" evidence="17">
    <location>
        <begin position="114"/>
        <end position="449"/>
    </location>
</feature>
<dbReference type="RefSeq" id="WP_307409225.1">
    <property type="nucleotide sequence ID" value="NZ_JAUSTW010000004.1"/>
</dbReference>
<evidence type="ECO:0000259" key="16">
    <source>
        <dbReference type="PROSITE" id="PS51986"/>
    </source>
</evidence>
<dbReference type="InterPro" id="IPR008147">
    <property type="entry name" value="Gln_synt_N"/>
</dbReference>
<keyword evidence="10 15" id="KW-0067">ATP-binding</keyword>
<evidence type="ECO:0000256" key="5">
    <source>
        <dbReference type="ARBA" id="ARBA00021364"/>
    </source>
</evidence>
<keyword evidence="11" id="KW-0460">Magnesium</keyword>
<feature type="domain" description="GS beta-grasp" evidence="16">
    <location>
        <begin position="21"/>
        <end position="107"/>
    </location>
</feature>
<comment type="similarity">
    <text evidence="3 13 14">Belongs to the glutamine synthetase family.</text>
</comment>
<evidence type="ECO:0000256" key="8">
    <source>
        <dbReference type="ARBA" id="ARBA00022723"/>
    </source>
</evidence>
<accession>A0ABT9XWL0</accession>
<dbReference type="SMART" id="SM01230">
    <property type="entry name" value="Gln-synt_C"/>
    <property type="match status" value="1"/>
</dbReference>